<organism evidence="1 2">
    <name type="scientific">Pararge aegeria aegeria</name>
    <dbReference type="NCBI Taxonomy" id="348720"/>
    <lineage>
        <taxon>Eukaryota</taxon>
        <taxon>Metazoa</taxon>
        <taxon>Ecdysozoa</taxon>
        <taxon>Arthropoda</taxon>
        <taxon>Hexapoda</taxon>
        <taxon>Insecta</taxon>
        <taxon>Pterygota</taxon>
        <taxon>Neoptera</taxon>
        <taxon>Endopterygota</taxon>
        <taxon>Lepidoptera</taxon>
        <taxon>Glossata</taxon>
        <taxon>Ditrysia</taxon>
        <taxon>Papilionoidea</taxon>
        <taxon>Nymphalidae</taxon>
        <taxon>Satyrinae</taxon>
        <taxon>Satyrini</taxon>
        <taxon>Parargina</taxon>
        <taxon>Pararge</taxon>
    </lineage>
</organism>
<protein>
    <submittedName>
        <fullName evidence="1">Jg12482 protein</fullName>
    </submittedName>
</protein>
<dbReference type="Proteomes" id="UP000838756">
    <property type="component" value="Unassembled WGS sequence"/>
</dbReference>
<accession>A0A8S4S591</accession>
<name>A0A8S4S591_9NEOP</name>
<dbReference type="AlphaFoldDB" id="A0A8S4S591"/>
<comment type="caution">
    <text evidence="1">The sequence shown here is derived from an EMBL/GenBank/DDBJ whole genome shotgun (WGS) entry which is preliminary data.</text>
</comment>
<gene>
    <name evidence="1" type="primary">jg12482</name>
    <name evidence="1" type="ORF">PAEG_LOCUS22663</name>
</gene>
<reference evidence="1" key="1">
    <citation type="submission" date="2022-03" db="EMBL/GenBank/DDBJ databases">
        <authorList>
            <person name="Lindestad O."/>
        </authorList>
    </citation>
    <scope>NUCLEOTIDE SEQUENCE</scope>
</reference>
<keyword evidence="2" id="KW-1185">Reference proteome</keyword>
<evidence type="ECO:0000313" key="1">
    <source>
        <dbReference type="EMBL" id="CAH2254478.1"/>
    </source>
</evidence>
<proteinExistence type="predicted"/>
<dbReference type="EMBL" id="CAKXAJ010026076">
    <property type="protein sequence ID" value="CAH2254478.1"/>
    <property type="molecule type" value="Genomic_DNA"/>
</dbReference>
<evidence type="ECO:0000313" key="2">
    <source>
        <dbReference type="Proteomes" id="UP000838756"/>
    </source>
</evidence>
<sequence>MADMIYKCKTIVDEQRNTLQAMQAIRPTKYRLLSIHIHEHVITPESSPFKPEHNDAAWQQKEAWSFQFLREQSRWNDKITDEDSAKNNA</sequence>